<feature type="region of interest" description="Disordered" evidence="4">
    <location>
        <begin position="326"/>
        <end position="570"/>
    </location>
</feature>
<evidence type="ECO:0000259" key="5">
    <source>
        <dbReference type="SMART" id="SM00249"/>
    </source>
</evidence>
<dbReference type="InterPro" id="IPR001965">
    <property type="entry name" value="Znf_PHD"/>
</dbReference>
<keyword evidence="2" id="KW-0863">Zinc-finger</keyword>
<feature type="domain" description="Zinc finger PHD-type" evidence="5">
    <location>
        <begin position="664"/>
        <end position="710"/>
    </location>
</feature>
<organism evidence="6 7">
    <name type="scientific">Teratosphaeria destructans</name>
    <dbReference type="NCBI Taxonomy" id="418781"/>
    <lineage>
        <taxon>Eukaryota</taxon>
        <taxon>Fungi</taxon>
        <taxon>Dikarya</taxon>
        <taxon>Ascomycota</taxon>
        <taxon>Pezizomycotina</taxon>
        <taxon>Dothideomycetes</taxon>
        <taxon>Dothideomycetidae</taxon>
        <taxon>Mycosphaerellales</taxon>
        <taxon>Teratosphaeriaceae</taxon>
        <taxon>Teratosphaeria</taxon>
    </lineage>
</organism>
<evidence type="ECO:0000256" key="3">
    <source>
        <dbReference type="ARBA" id="ARBA00022833"/>
    </source>
</evidence>
<feature type="compositionally biased region" description="Acidic residues" evidence="4">
    <location>
        <begin position="472"/>
        <end position="483"/>
    </location>
</feature>
<feature type="compositionally biased region" description="Low complexity" evidence="4">
    <location>
        <begin position="1"/>
        <end position="17"/>
    </location>
</feature>
<protein>
    <recommendedName>
        <fullName evidence="5">Zinc finger PHD-type domain-containing protein</fullName>
    </recommendedName>
</protein>
<evidence type="ECO:0000256" key="1">
    <source>
        <dbReference type="ARBA" id="ARBA00022723"/>
    </source>
</evidence>
<dbReference type="PROSITE" id="PS01359">
    <property type="entry name" value="ZF_PHD_1"/>
    <property type="match status" value="1"/>
</dbReference>
<dbReference type="OrthoDB" id="436852at2759"/>
<dbReference type="AlphaFoldDB" id="A0A9W7W2Z2"/>
<evidence type="ECO:0000313" key="6">
    <source>
        <dbReference type="EMBL" id="KAH9828368.1"/>
    </source>
</evidence>
<dbReference type="InterPro" id="IPR019787">
    <property type="entry name" value="Znf_PHD-finger"/>
</dbReference>
<sequence length="847" mass="91265">MDFDPTLAGPGPTPTTAHFNPHHHVLHTPKTAAFPSHFHDAFRTPQMHAGYATPQQPQYALMSPMHAPPPTSSEDTARSDHHAHVQANGPPAMHPPPPPQQQQQGGGRQQQAIISPGPAHGFQPSPMMHNGHHGSFDAHQMQTPPPTRGTSCKKSQPPAQVAFGTPSTIASRRLMQTPQQPAVPGNLAADQQHTPVHFPPLQFSPDMYQYTHLGPASAPVMPQTQLLWAQMQSPDVTVQPSPLGDPFGSSTTPQTQWPTPSPVPHEMAQTPPFHTPAMTSFSVQPPHPRPASAVPLAPSPHLVLAPPTTSASLDPSLIYSSPVRPIVRSSSRSSKAKPPSLAAGSKRNDGVSTSQQPRDSTSPTTSIPDLSGPGLRRSHTTGTTRAHPVQPSRRSAEPLSRSNSVTQVPRTTSPLKRMGRTPLGRISEHHPKRASVILTVDENGMARTQTVGAEPESPTRSIRNRYPGLFDSDTEEDDSDTNDEPPSRSTSFAFARHDQRRSKAARLDPPVENLEGIDLPRSSSRASSQGVTPSRAAMAAAAQLRKQSSVRRTSRNASTKRNPMTGATAPLTSVVDSAPMEIGLESPQAQAVALRSTTRAHVHPHPDWPTITAARPKQPDLPSPPDWPALSFDHPSMTPHHPGPYVGGFRPAYSPMQPPPMLIRCICGVDTDRGQTMVQCASCTQWLHGGCIEGDAARPSPRGYTCFLCTKPTLLLQAVSYVESALLYLEISPMFDFLTPTHPSSTHARRPSTTVLSHYKQLTRADIAALAPIFSTPSPSHLIAALPRHLKTPHPPPSPSPCPLHTPLHTPLLSSLWRAILRKVNREMQTIVACPGRGRRAAGRAAS</sequence>
<feature type="region of interest" description="Disordered" evidence="4">
    <location>
        <begin position="601"/>
        <end position="623"/>
    </location>
</feature>
<evidence type="ECO:0000313" key="7">
    <source>
        <dbReference type="Proteomes" id="UP001138500"/>
    </source>
</evidence>
<keyword evidence="7" id="KW-1185">Reference proteome</keyword>
<dbReference type="InterPro" id="IPR011011">
    <property type="entry name" value="Znf_FYVE_PHD"/>
</dbReference>
<evidence type="ECO:0000256" key="2">
    <source>
        <dbReference type="ARBA" id="ARBA00022771"/>
    </source>
</evidence>
<dbReference type="GO" id="GO:0008270">
    <property type="term" value="F:zinc ion binding"/>
    <property type="evidence" value="ECO:0007669"/>
    <property type="project" value="UniProtKB-KW"/>
</dbReference>
<feature type="compositionally biased region" description="Low complexity" evidence="4">
    <location>
        <begin position="249"/>
        <end position="258"/>
    </location>
</feature>
<keyword evidence="3" id="KW-0862">Zinc</keyword>
<dbReference type="EMBL" id="RIBY02001623">
    <property type="protein sequence ID" value="KAH9828368.1"/>
    <property type="molecule type" value="Genomic_DNA"/>
</dbReference>
<feature type="compositionally biased region" description="Polar residues" evidence="4">
    <location>
        <begin position="148"/>
        <end position="158"/>
    </location>
</feature>
<reference evidence="6 7" key="2">
    <citation type="journal article" date="2021" name="Curr. Genet.">
        <title>Genetic response to nitrogen starvation in the aggressive Eucalyptus foliar pathogen Teratosphaeria destructans.</title>
        <authorList>
            <person name="Havenga M."/>
            <person name="Wingfield B.D."/>
            <person name="Wingfield M.J."/>
            <person name="Dreyer L.L."/>
            <person name="Roets F."/>
            <person name="Aylward J."/>
        </authorList>
    </citation>
    <scope>NUCLEOTIDE SEQUENCE [LARGE SCALE GENOMIC DNA]</scope>
    <source>
        <strain evidence="6">CMW44962</strain>
    </source>
</reference>
<reference evidence="6 7" key="1">
    <citation type="journal article" date="2018" name="IMA Fungus">
        <title>IMA Genome-F 10: Nine draft genome sequences of Claviceps purpurea s.lat., including C. arundinis, C. humidiphila, and C. cf. spartinae, pseudomolecules for the pitch canker pathogen Fusarium circinatum, draft genome of Davidsoniella eucalypti, Grosmannia galeiformis, Quambalaria eucalypti, and Teratosphaeria destructans.</title>
        <authorList>
            <person name="Wingfield B.D."/>
            <person name="Liu M."/>
            <person name="Nguyen H.D."/>
            <person name="Lane F.A."/>
            <person name="Morgan S.W."/>
            <person name="De Vos L."/>
            <person name="Wilken P.M."/>
            <person name="Duong T.A."/>
            <person name="Aylward J."/>
            <person name="Coetzee M.P."/>
            <person name="Dadej K."/>
            <person name="De Beer Z.W."/>
            <person name="Findlay W."/>
            <person name="Havenga M."/>
            <person name="Kolarik M."/>
            <person name="Menzies J.G."/>
            <person name="Naidoo K."/>
            <person name="Pochopski O."/>
            <person name="Shoukouhi P."/>
            <person name="Santana Q.C."/>
            <person name="Seifert K.A."/>
            <person name="Soal N."/>
            <person name="Steenkamp E.T."/>
            <person name="Tatham C.T."/>
            <person name="van der Nest M.A."/>
            <person name="Wingfield M.J."/>
        </authorList>
    </citation>
    <scope>NUCLEOTIDE SEQUENCE [LARGE SCALE GENOMIC DNA]</scope>
    <source>
        <strain evidence="6">CMW44962</strain>
    </source>
</reference>
<dbReference type="SMART" id="SM00249">
    <property type="entry name" value="PHD"/>
    <property type="match status" value="1"/>
</dbReference>
<dbReference type="SUPFAM" id="SSF57903">
    <property type="entry name" value="FYVE/PHD zinc finger"/>
    <property type="match status" value="1"/>
</dbReference>
<feature type="region of interest" description="Disordered" evidence="4">
    <location>
        <begin position="1"/>
        <end position="22"/>
    </location>
</feature>
<dbReference type="Proteomes" id="UP001138500">
    <property type="component" value="Unassembled WGS sequence"/>
</dbReference>
<dbReference type="Gene3D" id="3.30.40.10">
    <property type="entry name" value="Zinc/RING finger domain, C3HC4 (zinc finger)"/>
    <property type="match status" value="1"/>
</dbReference>
<accession>A0A9W7W2Z2</accession>
<comment type="caution">
    <text evidence="6">The sequence shown here is derived from an EMBL/GenBank/DDBJ whole genome shotgun (WGS) entry which is preliminary data.</text>
</comment>
<feature type="region of interest" description="Disordered" evidence="4">
    <location>
        <begin position="236"/>
        <end position="294"/>
    </location>
</feature>
<evidence type="ECO:0000256" key="4">
    <source>
        <dbReference type="SAM" id="MobiDB-lite"/>
    </source>
</evidence>
<feature type="region of interest" description="Disordered" evidence="4">
    <location>
        <begin position="60"/>
        <end position="163"/>
    </location>
</feature>
<dbReference type="InterPro" id="IPR019786">
    <property type="entry name" value="Zinc_finger_PHD-type_CS"/>
</dbReference>
<feature type="non-terminal residue" evidence="6">
    <location>
        <position position="847"/>
    </location>
</feature>
<feature type="compositionally biased region" description="Polar residues" evidence="4">
    <location>
        <begin position="521"/>
        <end position="532"/>
    </location>
</feature>
<keyword evidence="1" id="KW-0479">Metal-binding</keyword>
<proteinExistence type="predicted"/>
<feature type="compositionally biased region" description="Polar residues" evidence="4">
    <location>
        <begin position="400"/>
        <end position="414"/>
    </location>
</feature>
<dbReference type="InterPro" id="IPR013083">
    <property type="entry name" value="Znf_RING/FYVE/PHD"/>
</dbReference>
<feature type="compositionally biased region" description="Polar residues" evidence="4">
    <location>
        <begin position="350"/>
        <end position="368"/>
    </location>
</feature>
<feature type="compositionally biased region" description="Low complexity" evidence="4">
    <location>
        <begin position="326"/>
        <end position="345"/>
    </location>
</feature>
<dbReference type="Pfam" id="PF00628">
    <property type="entry name" value="PHD"/>
    <property type="match status" value="1"/>
</dbReference>
<gene>
    <name evidence="6" type="ORF">Tdes44962_MAKER09358</name>
</gene>
<name>A0A9W7W2Z2_9PEZI</name>